<protein>
    <submittedName>
        <fullName evidence="1">Uncharacterized protein</fullName>
    </submittedName>
</protein>
<dbReference type="Gene3D" id="3.30.70.1700">
    <property type="entry name" value="Phage minor tail protein U"/>
    <property type="match status" value="1"/>
</dbReference>
<accession>A0ABY9R428</accession>
<sequence length="174" mass="18709">MTTRQQITDAVAARLRAALPALEGRVYASRVRHIRTNRLPAIGVYAMKEQTDDNGTSPPRYTRALTLAVECVAHADEALDATLNQLADAVEDCLLPDPALGGLVADLALSGTELSLAENGERLIGCARVDWAVEYERALPLPQVDAFASGGVRWDLAPQDGAIDAEDTLFPEQE</sequence>
<dbReference type="EMBL" id="CP133659">
    <property type="protein sequence ID" value="WMW65763.1"/>
    <property type="molecule type" value="Genomic_DNA"/>
</dbReference>
<evidence type="ECO:0000313" key="2">
    <source>
        <dbReference type="Proteomes" id="UP001180616"/>
    </source>
</evidence>
<evidence type="ECO:0000313" key="1">
    <source>
        <dbReference type="EMBL" id="WMW65763.1"/>
    </source>
</evidence>
<dbReference type="RefSeq" id="WP_309541718.1">
    <property type="nucleotide sequence ID" value="NZ_CP133659.1"/>
</dbReference>
<proteinExistence type="predicted"/>
<keyword evidence="2" id="KW-1185">Reference proteome</keyword>
<reference evidence="1" key="1">
    <citation type="submission" date="2023-09" db="EMBL/GenBank/DDBJ databases">
        <authorList>
            <consortium name="CW5 consortium"/>
            <person name="Lu C.-W."/>
        </authorList>
    </citation>
    <scope>NUCLEOTIDE SEQUENCE</scope>
    <source>
        <strain evidence="1">KPS</strain>
    </source>
</reference>
<dbReference type="Proteomes" id="UP001180616">
    <property type="component" value="Chromosome"/>
</dbReference>
<name>A0ABY9R428_9BACT</name>
<dbReference type="InterPro" id="IPR038512">
    <property type="entry name" value="GpU-like_sf"/>
</dbReference>
<organism evidence="1 2">
    <name type="scientific">Nitratidesulfovibrio liaohensis</name>
    <dbReference type="NCBI Taxonomy" id="2604158"/>
    <lineage>
        <taxon>Bacteria</taxon>
        <taxon>Pseudomonadati</taxon>
        <taxon>Thermodesulfobacteriota</taxon>
        <taxon>Desulfovibrionia</taxon>
        <taxon>Desulfovibrionales</taxon>
        <taxon>Desulfovibrionaceae</taxon>
        <taxon>Nitratidesulfovibrio</taxon>
    </lineage>
</organism>
<gene>
    <name evidence="1" type="ORF">KPS_000274</name>
</gene>